<sequence>MLATKSHTISLRLLGLGWLLLRENVHITANEV</sequence>
<organism evidence="1">
    <name type="scientific">Rhizophora mucronata</name>
    <name type="common">Asiatic mangrove</name>
    <dbReference type="NCBI Taxonomy" id="61149"/>
    <lineage>
        <taxon>Eukaryota</taxon>
        <taxon>Viridiplantae</taxon>
        <taxon>Streptophyta</taxon>
        <taxon>Embryophyta</taxon>
        <taxon>Tracheophyta</taxon>
        <taxon>Spermatophyta</taxon>
        <taxon>Magnoliopsida</taxon>
        <taxon>eudicotyledons</taxon>
        <taxon>Gunneridae</taxon>
        <taxon>Pentapetalae</taxon>
        <taxon>rosids</taxon>
        <taxon>fabids</taxon>
        <taxon>Malpighiales</taxon>
        <taxon>Rhizophoraceae</taxon>
        <taxon>Rhizophora</taxon>
    </lineage>
</organism>
<dbReference type="AlphaFoldDB" id="A0A2P2Q956"/>
<reference evidence="1" key="1">
    <citation type="submission" date="2018-02" db="EMBL/GenBank/DDBJ databases">
        <title>Rhizophora mucronata_Transcriptome.</title>
        <authorList>
            <person name="Meera S.P."/>
            <person name="Sreeshan A."/>
            <person name="Augustine A."/>
        </authorList>
    </citation>
    <scope>NUCLEOTIDE SEQUENCE</scope>
    <source>
        <tissue evidence="1">Leaf</tissue>
    </source>
</reference>
<name>A0A2P2Q956_RHIMU</name>
<dbReference type="EMBL" id="GGEC01083048">
    <property type="protein sequence ID" value="MBX63532.1"/>
    <property type="molecule type" value="Transcribed_RNA"/>
</dbReference>
<accession>A0A2P2Q956</accession>
<proteinExistence type="predicted"/>
<evidence type="ECO:0000313" key="1">
    <source>
        <dbReference type="EMBL" id="MBX63532.1"/>
    </source>
</evidence>
<protein>
    <submittedName>
        <fullName evidence="1">Uncharacterized protein</fullName>
    </submittedName>
</protein>